<keyword evidence="2" id="KW-1185">Reference proteome</keyword>
<dbReference type="RefSeq" id="WP_191697498.1">
    <property type="nucleotide sequence ID" value="NZ_JACSQO010000007.1"/>
</dbReference>
<accession>A0ABR8RCA7</accession>
<gene>
    <name evidence="1" type="ORF">H9650_14240</name>
</gene>
<proteinExistence type="predicted"/>
<organism evidence="1 2">
    <name type="scientific">Psychrobacillus faecigallinarum</name>
    <dbReference type="NCBI Taxonomy" id="2762235"/>
    <lineage>
        <taxon>Bacteria</taxon>
        <taxon>Bacillati</taxon>
        <taxon>Bacillota</taxon>
        <taxon>Bacilli</taxon>
        <taxon>Bacillales</taxon>
        <taxon>Bacillaceae</taxon>
        <taxon>Psychrobacillus</taxon>
    </lineage>
</organism>
<sequence length="198" mass="23986">MFNDKEILEIEKKVNKFKFEYNEKRESGDYSQAYLSTLKRKMEDELKSDLKKFYDTSQSSIERELGEIKEKYLKEQETLKPDPINLLLRRQELQMEMELADEREIKEKLNEYKKTAKGDKLELDFLRVEMRKRKMEREEIELKAYMNEYDAGEEWRQLPEYKEKEEKYALISQVKRSGMLFIGNEDERRTVGLDVSGY</sequence>
<dbReference type="EMBL" id="JACSQO010000007">
    <property type="protein sequence ID" value="MBD7945282.1"/>
    <property type="molecule type" value="Genomic_DNA"/>
</dbReference>
<name>A0ABR8RCA7_9BACI</name>
<dbReference type="Proteomes" id="UP000640786">
    <property type="component" value="Unassembled WGS sequence"/>
</dbReference>
<protein>
    <submittedName>
        <fullName evidence="1">Uncharacterized protein</fullName>
    </submittedName>
</protein>
<comment type="caution">
    <text evidence="1">The sequence shown here is derived from an EMBL/GenBank/DDBJ whole genome shotgun (WGS) entry which is preliminary data.</text>
</comment>
<evidence type="ECO:0000313" key="2">
    <source>
        <dbReference type="Proteomes" id="UP000640786"/>
    </source>
</evidence>
<evidence type="ECO:0000313" key="1">
    <source>
        <dbReference type="EMBL" id="MBD7945282.1"/>
    </source>
</evidence>
<reference evidence="1 2" key="1">
    <citation type="submission" date="2020-08" db="EMBL/GenBank/DDBJ databases">
        <title>A Genomic Blueprint of the Chicken Gut Microbiome.</title>
        <authorList>
            <person name="Gilroy R."/>
            <person name="Ravi A."/>
            <person name="Getino M."/>
            <person name="Pursley I."/>
            <person name="Horton D.L."/>
            <person name="Alikhan N.-F."/>
            <person name="Baker D."/>
            <person name="Gharbi K."/>
            <person name="Hall N."/>
            <person name="Watson M."/>
            <person name="Adriaenssens E.M."/>
            <person name="Foster-Nyarko E."/>
            <person name="Jarju S."/>
            <person name="Secka A."/>
            <person name="Antonio M."/>
            <person name="Oren A."/>
            <person name="Chaudhuri R."/>
            <person name="La Ragione R.M."/>
            <person name="Hildebrand F."/>
            <person name="Pallen M.J."/>
        </authorList>
    </citation>
    <scope>NUCLEOTIDE SEQUENCE [LARGE SCALE GENOMIC DNA]</scope>
    <source>
        <strain evidence="1 2">Sa2BUA9</strain>
    </source>
</reference>